<comment type="cofactor">
    <cofactor evidence="1 12">
        <name>Zn(2+)</name>
        <dbReference type="ChEBI" id="CHEBI:29105"/>
    </cofactor>
</comment>
<dbReference type="RefSeq" id="WP_168046002.1">
    <property type="nucleotide sequence ID" value="NZ_JAATJR010000001.1"/>
</dbReference>
<dbReference type="InterPro" id="IPR016192">
    <property type="entry name" value="APOBEC/CMP_deaminase_Zn-bd"/>
</dbReference>
<keyword evidence="6 12" id="KW-0479">Metal-binding</keyword>
<feature type="domain" description="CMP/dCMP-type deaminase" evidence="13">
    <location>
        <begin position="1"/>
        <end position="129"/>
    </location>
</feature>
<dbReference type="NCBIfam" id="TIGR01354">
    <property type="entry name" value="cyt_deam_tetra"/>
    <property type="match status" value="1"/>
</dbReference>
<proteinExistence type="inferred from homology"/>
<dbReference type="EC" id="3.5.4.5" evidence="4 12"/>
<protein>
    <recommendedName>
        <fullName evidence="5 12">Cytidine deaminase</fullName>
        <ecNumber evidence="4 12">3.5.4.5</ecNumber>
    </recommendedName>
    <alternativeName>
        <fullName evidence="9 12">Cytidine aminohydrolase</fullName>
    </alternativeName>
</protein>
<evidence type="ECO:0000256" key="5">
    <source>
        <dbReference type="ARBA" id="ARBA00018266"/>
    </source>
</evidence>
<dbReference type="InterPro" id="IPR002125">
    <property type="entry name" value="CMP_dCMP_dom"/>
</dbReference>
<dbReference type="Proteomes" id="UP000765160">
    <property type="component" value="Unassembled WGS sequence"/>
</dbReference>
<evidence type="ECO:0000313" key="15">
    <source>
        <dbReference type="Proteomes" id="UP000765160"/>
    </source>
</evidence>
<dbReference type="Pfam" id="PF00383">
    <property type="entry name" value="dCMP_cyt_deam_1"/>
    <property type="match status" value="1"/>
</dbReference>
<keyword evidence="15" id="KW-1185">Reference proteome</keyword>
<comment type="catalytic activity">
    <reaction evidence="10 12">
        <text>2'-deoxycytidine + H2O + H(+) = 2'-deoxyuridine + NH4(+)</text>
        <dbReference type="Rhea" id="RHEA:13433"/>
        <dbReference type="ChEBI" id="CHEBI:15377"/>
        <dbReference type="ChEBI" id="CHEBI:15378"/>
        <dbReference type="ChEBI" id="CHEBI:15698"/>
        <dbReference type="ChEBI" id="CHEBI:16450"/>
        <dbReference type="ChEBI" id="CHEBI:28938"/>
        <dbReference type="EC" id="3.5.4.5"/>
    </reaction>
</comment>
<evidence type="ECO:0000256" key="3">
    <source>
        <dbReference type="ARBA" id="ARBA00006576"/>
    </source>
</evidence>
<dbReference type="PROSITE" id="PS00903">
    <property type="entry name" value="CYT_DCMP_DEAMINASES_1"/>
    <property type="match status" value="1"/>
</dbReference>
<evidence type="ECO:0000256" key="6">
    <source>
        <dbReference type="ARBA" id="ARBA00022723"/>
    </source>
</evidence>
<comment type="function">
    <text evidence="2 12">This enzyme scavenges exogenous and endogenous cytidine and 2'-deoxycytidine for UMP synthesis.</text>
</comment>
<comment type="caution">
    <text evidence="14">The sequence shown here is derived from an EMBL/GenBank/DDBJ whole genome shotgun (WGS) entry which is preliminary data.</text>
</comment>
<dbReference type="InterPro" id="IPR016193">
    <property type="entry name" value="Cytidine_deaminase-like"/>
</dbReference>
<dbReference type="InterPro" id="IPR050202">
    <property type="entry name" value="Cyt/Deoxycyt_deaminase"/>
</dbReference>
<evidence type="ECO:0000256" key="8">
    <source>
        <dbReference type="ARBA" id="ARBA00022833"/>
    </source>
</evidence>
<evidence type="ECO:0000259" key="13">
    <source>
        <dbReference type="PROSITE" id="PS51747"/>
    </source>
</evidence>
<evidence type="ECO:0000256" key="7">
    <source>
        <dbReference type="ARBA" id="ARBA00022801"/>
    </source>
</evidence>
<reference evidence="14 15" key="1">
    <citation type="submission" date="2020-03" db="EMBL/GenBank/DDBJ databases">
        <title>Roseomonas selenitidurans sp. nov. isolated from soil.</title>
        <authorList>
            <person name="Liu H."/>
        </authorList>
    </citation>
    <scope>NUCLEOTIDE SEQUENCE [LARGE SCALE GENOMIC DNA]</scope>
    <source>
        <strain evidence="14 15">JCM 15073</strain>
    </source>
</reference>
<dbReference type="EMBL" id="JAAVTX010000001">
    <property type="protein sequence ID" value="NKE43182.1"/>
    <property type="molecule type" value="Genomic_DNA"/>
</dbReference>
<gene>
    <name evidence="14" type="ORF">HB662_00220</name>
</gene>
<dbReference type="CDD" id="cd01283">
    <property type="entry name" value="cytidine_deaminase"/>
    <property type="match status" value="1"/>
</dbReference>
<organism evidence="14 15">
    <name type="scientific">Falsiroseomonas frigidaquae</name>
    <dbReference type="NCBI Taxonomy" id="487318"/>
    <lineage>
        <taxon>Bacteria</taxon>
        <taxon>Pseudomonadati</taxon>
        <taxon>Pseudomonadota</taxon>
        <taxon>Alphaproteobacteria</taxon>
        <taxon>Acetobacterales</taxon>
        <taxon>Roseomonadaceae</taxon>
        <taxon>Falsiroseomonas</taxon>
    </lineage>
</organism>
<evidence type="ECO:0000256" key="2">
    <source>
        <dbReference type="ARBA" id="ARBA00003949"/>
    </source>
</evidence>
<evidence type="ECO:0000256" key="1">
    <source>
        <dbReference type="ARBA" id="ARBA00001947"/>
    </source>
</evidence>
<dbReference type="PROSITE" id="PS51747">
    <property type="entry name" value="CYT_DCMP_DEAMINASES_2"/>
    <property type="match status" value="1"/>
</dbReference>
<dbReference type="SUPFAM" id="SSF53927">
    <property type="entry name" value="Cytidine deaminase-like"/>
    <property type="match status" value="1"/>
</dbReference>
<evidence type="ECO:0000256" key="4">
    <source>
        <dbReference type="ARBA" id="ARBA00012783"/>
    </source>
</evidence>
<evidence type="ECO:0000256" key="9">
    <source>
        <dbReference type="ARBA" id="ARBA00032005"/>
    </source>
</evidence>
<evidence type="ECO:0000256" key="11">
    <source>
        <dbReference type="ARBA" id="ARBA00049558"/>
    </source>
</evidence>
<sequence length="138" mass="13910">MDPAALLDAAEVARARAHAPYSGFRVGAALLCEDGSIQPGCNVENASYGATICAERVAVGTAIAAGHRRFRAIAIAGPAGVALSPCGICRQVLAEFSPDGGLRVVMRAADGTARETTLAALLPEAFGAADLAKTHPPG</sequence>
<dbReference type="Gene3D" id="3.40.140.10">
    <property type="entry name" value="Cytidine Deaminase, domain 2"/>
    <property type="match status" value="1"/>
</dbReference>
<evidence type="ECO:0000256" key="12">
    <source>
        <dbReference type="RuleBase" id="RU364006"/>
    </source>
</evidence>
<accession>A0ABX1ESW4</accession>
<dbReference type="NCBIfam" id="NF004064">
    <property type="entry name" value="PRK05578.1"/>
    <property type="match status" value="1"/>
</dbReference>
<comment type="similarity">
    <text evidence="3 12">Belongs to the cytidine and deoxycytidylate deaminase family.</text>
</comment>
<dbReference type="InterPro" id="IPR006262">
    <property type="entry name" value="Cyt_deam_tetra"/>
</dbReference>
<keyword evidence="8 12" id="KW-0862">Zinc</keyword>
<dbReference type="PANTHER" id="PTHR11644">
    <property type="entry name" value="CYTIDINE DEAMINASE"/>
    <property type="match status" value="1"/>
</dbReference>
<evidence type="ECO:0000313" key="14">
    <source>
        <dbReference type="EMBL" id="NKE43182.1"/>
    </source>
</evidence>
<dbReference type="GO" id="GO:0004126">
    <property type="term" value="F:cytidine deaminase activity"/>
    <property type="evidence" value="ECO:0007669"/>
    <property type="project" value="UniProtKB-EC"/>
</dbReference>
<comment type="catalytic activity">
    <reaction evidence="11 12">
        <text>cytidine + H2O + H(+) = uridine + NH4(+)</text>
        <dbReference type="Rhea" id="RHEA:16069"/>
        <dbReference type="ChEBI" id="CHEBI:15377"/>
        <dbReference type="ChEBI" id="CHEBI:15378"/>
        <dbReference type="ChEBI" id="CHEBI:16704"/>
        <dbReference type="ChEBI" id="CHEBI:17562"/>
        <dbReference type="ChEBI" id="CHEBI:28938"/>
        <dbReference type="EC" id="3.5.4.5"/>
    </reaction>
</comment>
<keyword evidence="7 12" id="KW-0378">Hydrolase</keyword>
<dbReference type="PANTHER" id="PTHR11644:SF2">
    <property type="entry name" value="CYTIDINE DEAMINASE"/>
    <property type="match status" value="1"/>
</dbReference>
<name>A0ABX1ESW4_9PROT</name>
<evidence type="ECO:0000256" key="10">
    <source>
        <dbReference type="ARBA" id="ARBA00049252"/>
    </source>
</evidence>